<name>B0THI3_HELMI</name>
<reference evidence="1 2" key="1">
    <citation type="journal article" date="2008" name="J. Bacteriol.">
        <title>The genome of Heliobacterium modesticaldum, a phototrophic representative of the Firmicutes containing the simplest photosynthetic apparatus.</title>
        <authorList>
            <person name="Sattley W.M."/>
            <person name="Madigan M.T."/>
            <person name="Swingley W.D."/>
            <person name="Cheung P.C."/>
            <person name="Clocksin K.M."/>
            <person name="Conrad A.L."/>
            <person name="Dejesa L.C."/>
            <person name="Honchak B.M."/>
            <person name="Jung D.O."/>
            <person name="Karbach L.E."/>
            <person name="Kurdoglu A."/>
            <person name="Lahiri S."/>
            <person name="Mastrian S.D."/>
            <person name="Page L.E."/>
            <person name="Taylor H.L."/>
            <person name="Wang Z.T."/>
            <person name="Raymond J."/>
            <person name="Chen M."/>
            <person name="Blankenship R.E."/>
            <person name="Touchman J.W."/>
        </authorList>
    </citation>
    <scope>NUCLEOTIDE SEQUENCE [LARGE SCALE GENOMIC DNA]</scope>
    <source>
        <strain evidence="2">ATCC 51547 / Ice1</strain>
    </source>
</reference>
<evidence type="ECO:0000313" key="2">
    <source>
        <dbReference type="Proteomes" id="UP000008550"/>
    </source>
</evidence>
<dbReference type="STRING" id="498761.HM1_1153"/>
<evidence type="ECO:0000313" key="1">
    <source>
        <dbReference type="EMBL" id="ABZ83421.1"/>
    </source>
</evidence>
<dbReference type="AlphaFoldDB" id="B0THI3"/>
<keyword evidence="2" id="KW-1185">Reference proteome</keyword>
<dbReference type="KEGG" id="hmo:HM1_1153"/>
<gene>
    <name evidence="1" type="ORF">HM1_1153</name>
</gene>
<dbReference type="Proteomes" id="UP000008550">
    <property type="component" value="Chromosome"/>
</dbReference>
<dbReference type="HOGENOM" id="CLU_3290620_0_0_9"/>
<dbReference type="EMBL" id="CP000930">
    <property type="protein sequence ID" value="ABZ83421.1"/>
    <property type="molecule type" value="Genomic_DNA"/>
</dbReference>
<protein>
    <submittedName>
        <fullName evidence="1">Uncharacterized protein</fullName>
    </submittedName>
</protein>
<proteinExistence type="predicted"/>
<organism evidence="1 2">
    <name type="scientific">Heliobacterium modesticaldum (strain ATCC 51547 / Ice1)</name>
    <dbReference type="NCBI Taxonomy" id="498761"/>
    <lineage>
        <taxon>Bacteria</taxon>
        <taxon>Bacillati</taxon>
        <taxon>Bacillota</taxon>
        <taxon>Clostridia</taxon>
        <taxon>Eubacteriales</taxon>
        <taxon>Heliobacteriaceae</taxon>
        <taxon>Heliomicrobium</taxon>
    </lineage>
</organism>
<accession>B0THI3</accession>
<sequence>MDFDGLLVILDDVVAVFFCRDQVACCCIAFSGVNRWRYPF</sequence>